<dbReference type="RefSeq" id="WP_158180963.1">
    <property type="nucleotide sequence ID" value="NZ_WSIE01000001.1"/>
</dbReference>
<dbReference type="GO" id="GO:0016788">
    <property type="term" value="F:hydrolase activity, acting on ester bonds"/>
    <property type="evidence" value="ECO:0007669"/>
    <property type="project" value="UniProtKB-ARBA"/>
</dbReference>
<comment type="caution">
    <text evidence="1">The sequence shown here is derived from an EMBL/GenBank/DDBJ whole genome shotgun (WGS) entry which is preliminary data.</text>
</comment>
<dbReference type="EMBL" id="WTQJ01000001">
    <property type="protein sequence ID" value="MWR12236.1"/>
    <property type="molecule type" value="Genomic_DNA"/>
</dbReference>
<sequence length="341" mass="38608">MKLFIFYIIAIFLSISVSGCDNHGYPITENLELPSGTSRELASSDASLMSSDTNIVKIQGNKVVALQSGKAVVYQIVDGKKVGEFNVSVRPFRLYSIGNSHTWDLKPDGDLVTMAKVNNINIENDWHIYCGHNIDNIIKNPEKTCVPPKAYKYKQAINSVAYDAITIEPFFGSTGKSEVDAIESLIKEIRRSKSRNAKIYIYYTWPQNDSKPLDEMNYNKIWNQPNPPTSKQFNNNSTFIEYMKNRFKSDGYNVDGFIPIGDYLSEFDSSARNGDIPGFTGAGNLYRDYLHMNNVGKLIISKKYLESIFNIDNIEYADGTYLPGQVPNRDKNLSTEIKLYR</sequence>
<proteinExistence type="predicted"/>
<dbReference type="PROSITE" id="PS51257">
    <property type="entry name" value="PROKAR_LIPOPROTEIN"/>
    <property type="match status" value="1"/>
</dbReference>
<evidence type="ECO:0000313" key="1">
    <source>
        <dbReference type="EMBL" id="MWR12236.1"/>
    </source>
</evidence>
<dbReference type="InterPro" id="IPR036514">
    <property type="entry name" value="SGNH_hydro_sf"/>
</dbReference>
<evidence type="ECO:0008006" key="3">
    <source>
        <dbReference type="Google" id="ProtNLM"/>
    </source>
</evidence>
<organism evidence="1 2">
    <name type="scientific">Escherichia coli</name>
    <dbReference type="NCBI Taxonomy" id="562"/>
    <lineage>
        <taxon>Bacteria</taxon>
        <taxon>Pseudomonadati</taxon>
        <taxon>Pseudomonadota</taxon>
        <taxon>Gammaproteobacteria</taxon>
        <taxon>Enterobacterales</taxon>
        <taxon>Enterobacteriaceae</taxon>
        <taxon>Escherichia</taxon>
    </lineage>
</organism>
<gene>
    <name evidence="1" type="ORF">GQA06_00010</name>
</gene>
<dbReference type="Gene3D" id="3.40.50.1110">
    <property type="entry name" value="SGNH hydrolase"/>
    <property type="match status" value="1"/>
</dbReference>
<reference evidence="1 2" key="1">
    <citation type="submission" date="2019-12" db="EMBL/GenBank/DDBJ databases">
        <title>Enteriobacteria Tanzani isolates_8377-8380.</title>
        <authorList>
            <person name="Subbiah M."/>
            <person name="Call D."/>
        </authorList>
    </citation>
    <scope>NUCLEOTIDE SEQUENCE [LARGE SCALE GENOMIC DNA]</scope>
    <source>
        <strain evidence="1 2">8380wG1</strain>
    </source>
</reference>
<dbReference type="AlphaFoldDB" id="A0A6D0I1G7"/>
<dbReference type="Proteomes" id="UP000430387">
    <property type="component" value="Unassembled WGS sequence"/>
</dbReference>
<name>A0A6D0I1G7_ECOLX</name>
<accession>A0A6D0I1G7</accession>
<evidence type="ECO:0000313" key="2">
    <source>
        <dbReference type="Proteomes" id="UP000430387"/>
    </source>
</evidence>
<protein>
    <recommendedName>
        <fullName evidence="3">SGNH/GDSL hydrolase family protein</fullName>
    </recommendedName>
</protein>